<evidence type="ECO:0008006" key="3">
    <source>
        <dbReference type="Google" id="ProtNLM"/>
    </source>
</evidence>
<dbReference type="EMBL" id="JAUSWG010000002">
    <property type="protein sequence ID" value="MDQ0555601.1"/>
    <property type="molecule type" value="Genomic_DNA"/>
</dbReference>
<name>A0ABU0MXH1_9FIRM</name>
<gene>
    <name evidence="1" type="ORF">QOZ92_000714</name>
</gene>
<protein>
    <recommendedName>
        <fullName evidence="3">Lipoprotein</fullName>
    </recommendedName>
</protein>
<proteinExistence type="predicted"/>
<evidence type="ECO:0000313" key="2">
    <source>
        <dbReference type="Proteomes" id="UP001232584"/>
    </source>
</evidence>
<organism evidence="1 2">
    <name type="scientific">Paraclostridium ghonii</name>
    <dbReference type="NCBI Taxonomy" id="29358"/>
    <lineage>
        <taxon>Bacteria</taxon>
        <taxon>Bacillati</taxon>
        <taxon>Bacillota</taxon>
        <taxon>Clostridia</taxon>
        <taxon>Peptostreptococcales</taxon>
        <taxon>Peptostreptococcaceae</taxon>
        <taxon>Paraclostridium</taxon>
    </lineage>
</organism>
<dbReference type="Proteomes" id="UP001232584">
    <property type="component" value="Unassembled WGS sequence"/>
</dbReference>
<sequence>MKVKKFILAIVVAISVSLGLMGVGASYKADTYKKTYTTQEVFKIKKDFSKKISRSIKDSGLRVVESAQDGSFVLSLGNLEYSKEQPKQVLNYSMGPDDKKTKEILEIQCVREYSNDEKLAESDKFVKAIYNIFKSLTDTELTEKEFFDEVEKVFDNGEGNVEFANMGAIRILVNKMDKSTKTIELRLNDGFILK</sequence>
<evidence type="ECO:0000313" key="1">
    <source>
        <dbReference type="EMBL" id="MDQ0555601.1"/>
    </source>
</evidence>
<dbReference type="RefSeq" id="WP_307503100.1">
    <property type="nucleotide sequence ID" value="NZ_BAAACE010000029.1"/>
</dbReference>
<reference evidence="1 2" key="1">
    <citation type="submission" date="2023-07" db="EMBL/GenBank/DDBJ databases">
        <title>Genomic Encyclopedia of Type Strains, Phase IV (KMG-IV): sequencing the most valuable type-strain genomes for metagenomic binning, comparative biology and taxonomic classification.</title>
        <authorList>
            <person name="Goeker M."/>
        </authorList>
    </citation>
    <scope>NUCLEOTIDE SEQUENCE [LARGE SCALE GENOMIC DNA]</scope>
    <source>
        <strain evidence="1 2">DSM 15049</strain>
    </source>
</reference>
<keyword evidence="2" id="KW-1185">Reference proteome</keyword>
<comment type="caution">
    <text evidence="1">The sequence shown here is derived from an EMBL/GenBank/DDBJ whole genome shotgun (WGS) entry which is preliminary data.</text>
</comment>
<accession>A0ABU0MXH1</accession>